<dbReference type="InterPro" id="IPR011006">
    <property type="entry name" value="CheY-like_superfamily"/>
</dbReference>
<dbReference type="Pfam" id="PF00072">
    <property type="entry name" value="Response_reg"/>
    <property type="match status" value="1"/>
</dbReference>
<dbReference type="Gene3D" id="6.10.250.690">
    <property type="match status" value="1"/>
</dbReference>
<dbReference type="PROSITE" id="PS50110">
    <property type="entry name" value="RESPONSE_REGULATORY"/>
    <property type="match status" value="1"/>
</dbReference>
<keyword evidence="2" id="KW-0902">Two-component regulatory system</keyword>
<reference evidence="10" key="1">
    <citation type="submission" date="2006-05" db="EMBL/GenBank/DDBJ databases">
        <title>Complete sequence of chromosome 2 of Burkholderia cenocepacia AU 1054.</title>
        <authorList>
            <consortium name="US DOE Joint Genome Institute"/>
            <person name="Copeland A."/>
            <person name="Lucas S."/>
            <person name="Lapidus A."/>
            <person name="Barry K."/>
            <person name="Detter J.C."/>
            <person name="Glavina del Rio T."/>
            <person name="Hammon N."/>
            <person name="Israni S."/>
            <person name="Dalin E."/>
            <person name="Tice H."/>
            <person name="Pitluck S."/>
            <person name="Chain P."/>
            <person name="Malfatti S."/>
            <person name="Shin M."/>
            <person name="Vergez L."/>
            <person name="Schmutz J."/>
            <person name="Larimer F."/>
            <person name="Land M."/>
            <person name="Hauser L."/>
            <person name="Kyrpides N."/>
            <person name="Lykidis A."/>
            <person name="LiPuma J.J."/>
            <person name="Konstantinidis K."/>
            <person name="Tiedje J.M."/>
            <person name="Richardson P."/>
        </authorList>
    </citation>
    <scope>NUCLEOTIDE SEQUENCE [LARGE SCALE GENOMIC DNA]</scope>
    <source>
        <strain evidence="10">AU 1054</strain>
    </source>
</reference>
<dbReference type="SMART" id="SM00862">
    <property type="entry name" value="Trans_reg_C"/>
    <property type="match status" value="1"/>
</dbReference>
<dbReference type="PANTHER" id="PTHR48111:SF76">
    <property type="entry name" value="TWO-COMPONENT RESPONSE REGULATOR"/>
    <property type="match status" value="1"/>
</dbReference>
<dbReference type="EMBL" id="CP000379">
    <property type="protein sequence ID" value="ABF78635.1"/>
    <property type="molecule type" value="Genomic_DNA"/>
</dbReference>
<gene>
    <name evidence="10" type="ordered locus">Bcen_3743</name>
</gene>
<dbReference type="InterPro" id="IPR001789">
    <property type="entry name" value="Sig_transdc_resp-reg_receiver"/>
</dbReference>
<dbReference type="HOGENOM" id="CLU_000445_30_1_4"/>
<proteinExistence type="predicted"/>
<dbReference type="GO" id="GO:0005829">
    <property type="term" value="C:cytosol"/>
    <property type="evidence" value="ECO:0007669"/>
    <property type="project" value="TreeGrafter"/>
</dbReference>
<keyword evidence="3" id="KW-0805">Transcription regulation</keyword>
<feature type="DNA-binding region" description="OmpR/PhoB-type" evidence="7">
    <location>
        <begin position="151"/>
        <end position="248"/>
    </location>
</feature>
<accession>A0A0H2XVX7</accession>
<protein>
    <submittedName>
        <fullName evidence="10">Two component transcriptional regulator, winged helix family</fullName>
    </submittedName>
</protein>
<dbReference type="SMART" id="SM00448">
    <property type="entry name" value="REC"/>
    <property type="match status" value="1"/>
</dbReference>
<dbReference type="FunFam" id="1.10.10.10:FF:000005">
    <property type="entry name" value="Two-component system response regulator"/>
    <property type="match status" value="1"/>
</dbReference>
<evidence type="ECO:0000256" key="5">
    <source>
        <dbReference type="ARBA" id="ARBA00023163"/>
    </source>
</evidence>
<feature type="domain" description="OmpR/PhoB-type" evidence="9">
    <location>
        <begin position="151"/>
        <end position="248"/>
    </location>
</feature>
<keyword evidence="5" id="KW-0804">Transcription</keyword>
<dbReference type="GO" id="GO:0000976">
    <property type="term" value="F:transcription cis-regulatory region binding"/>
    <property type="evidence" value="ECO:0007669"/>
    <property type="project" value="TreeGrafter"/>
</dbReference>
<evidence type="ECO:0000313" key="10">
    <source>
        <dbReference type="EMBL" id="ABF78635.1"/>
    </source>
</evidence>
<dbReference type="CDD" id="cd00383">
    <property type="entry name" value="trans_reg_C"/>
    <property type="match status" value="1"/>
</dbReference>
<dbReference type="AlphaFoldDB" id="A0A0H2XVX7"/>
<dbReference type="GO" id="GO:0032993">
    <property type="term" value="C:protein-DNA complex"/>
    <property type="evidence" value="ECO:0007669"/>
    <property type="project" value="TreeGrafter"/>
</dbReference>
<evidence type="ECO:0000256" key="3">
    <source>
        <dbReference type="ARBA" id="ARBA00023015"/>
    </source>
</evidence>
<dbReference type="Pfam" id="PF00486">
    <property type="entry name" value="Trans_reg_C"/>
    <property type="match status" value="1"/>
</dbReference>
<evidence type="ECO:0000256" key="7">
    <source>
        <dbReference type="PROSITE-ProRule" id="PRU01091"/>
    </source>
</evidence>
<dbReference type="PANTHER" id="PTHR48111">
    <property type="entry name" value="REGULATOR OF RPOS"/>
    <property type="match status" value="1"/>
</dbReference>
<dbReference type="Gene3D" id="1.10.10.10">
    <property type="entry name" value="Winged helix-like DNA-binding domain superfamily/Winged helix DNA-binding domain"/>
    <property type="match status" value="1"/>
</dbReference>
<sequence length="248" mass="27281">MASSASPVNEPAPPDKPAVDGTAVAHVLTIEDDEITANEIVTELEGRGFTVEWVANGRDGMARALGNEFDVITLDRMLPVVDGLAILTTMRSVGVRTPVLMLSALGDVDERVRGLRAGGDDYLTKPFDPEEMAARLEVLLRRSQAAPATFDTTLVVGPLKLDLISRKAFRDGEEIVLLPTEYRVLEYMMRNAGQTITRTMLFEAVWGYHFDPGTNLIEVHMGRLRRKIDPSDAKQMIQTVRGAGYRLG</sequence>
<keyword evidence="4 7" id="KW-0238">DNA-binding</keyword>
<feature type="modified residue" description="4-aspartylphosphate" evidence="6">
    <location>
        <position position="75"/>
    </location>
</feature>
<dbReference type="InterPro" id="IPR001867">
    <property type="entry name" value="OmpR/PhoB-type_DNA-bd"/>
</dbReference>
<dbReference type="InterPro" id="IPR039420">
    <property type="entry name" value="WalR-like"/>
</dbReference>
<dbReference type="InterPro" id="IPR036388">
    <property type="entry name" value="WH-like_DNA-bd_sf"/>
</dbReference>
<evidence type="ECO:0000256" key="4">
    <source>
        <dbReference type="ARBA" id="ARBA00023125"/>
    </source>
</evidence>
<feature type="domain" description="Response regulatory" evidence="8">
    <location>
        <begin position="26"/>
        <end position="140"/>
    </location>
</feature>
<evidence type="ECO:0000256" key="1">
    <source>
        <dbReference type="ARBA" id="ARBA00022553"/>
    </source>
</evidence>
<evidence type="ECO:0000256" key="2">
    <source>
        <dbReference type="ARBA" id="ARBA00023012"/>
    </source>
</evidence>
<evidence type="ECO:0000259" key="9">
    <source>
        <dbReference type="PROSITE" id="PS51755"/>
    </source>
</evidence>
<dbReference type="Gene3D" id="3.40.50.2300">
    <property type="match status" value="1"/>
</dbReference>
<dbReference type="GO" id="GO:0000156">
    <property type="term" value="F:phosphorelay response regulator activity"/>
    <property type="evidence" value="ECO:0007669"/>
    <property type="project" value="TreeGrafter"/>
</dbReference>
<dbReference type="PROSITE" id="PS51755">
    <property type="entry name" value="OMPR_PHOB"/>
    <property type="match status" value="1"/>
</dbReference>
<organism evidence="10">
    <name type="scientific">Burkholderia orbicola (strain AU 1054)</name>
    <dbReference type="NCBI Taxonomy" id="331271"/>
    <lineage>
        <taxon>Bacteria</taxon>
        <taxon>Pseudomonadati</taxon>
        <taxon>Pseudomonadota</taxon>
        <taxon>Betaproteobacteria</taxon>
        <taxon>Burkholderiales</taxon>
        <taxon>Burkholderiaceae</taxon>
        <taxon>Burkholderia</taxon>
        <taxon>Burkholderia cepacia complex</taxon>
        <taxon>Burkholderia orbicola</taxon>
    </lineage>
</organism>
<keyword evidence="1 6" id="KW-0597">Phosphoprotein</keyword>
<dbReference type="GO" id="GO:0006355">
    <property type="term" value="P:regulation of DNA-templated transcription"/>
    <property type="evidence" value="ECO:0007669"/>
    <property type="project" value="InterPro"/>
</dbReference>
<name>A0A0H2XVX7_BURO1</name>
<evidence type="ECO:0000256" key="6">
    <source>
        <dbReference type="PROSITE-ProRule" id="PRU00169"/>
    </source>
</evidence>
<dbReference type="SUPFAM" id="SSF52172">
    <property type="entry name" value="CheY-like"/>
    <property type="match status" value="1"/>
</dbReference>
<evidence type="ECO:0000259" key="8">
    <source>
        <dbReference type="PROSITE" id="PS50110"/>
    </source>
</evidence>